<keyword evidence="8" id="KW-0297">G-protein coupled receptor</keyword>
<feature type="compositionally biased region" description="Polar residues" evidence="17">
    <location>
        <begin position="1053"/>
        <end position="1080"/>
    </location>
</feature>
<keyword evidence="13" id="KW-0807">Transducer</keyword>
<comment type="subcellular location">
    <subcellularLocation>
        <location evidence="1">Cell projection</location>
        <location evidence="1">Neuron projection</location>
    </subcellularLocation>
    <subcellularLocation>
        <location evidence="16">Postsynaptic cell membrane</location>
        <topology evidence="16">Multi-pass membrane protein</topology>
    </subcellularLocation>
</comment>
<evidence type="ECO:0000256" key="14">
    <source>
        <dbReference type="ARBA" id="ARBA00023257"/>
    </source>
</evidence>
<name>A0A3B5BG55_9TELE</name>
<keyword evidence="7" id="KW-0770">Synapse</keyword>
<evidence type="ECO:0000256" key="11">
    <source>
        <dbReference type="ARBA" id="ARBA00023170"/>
    </source>
</evidence>
<keyword evidence="15" id="KW-0966">Cell projection</keyword>
<feature type="compositionally biased region" description="Basic and acidic residues" evidence="17">
    <location>
        <begin position="739"/>
        <end position="754"/>
    </location>
</feature>
<dbReference type="InterPro" id="IPR054714">
    <property type="entry name" value="GPR158_179_extracellular"/>
</dbReference>
<evidence type="ECO:0000256" key="19">
    <source>
        <dbReference type="SAM" id="SignalP"/>
    </source>
</evidence>
<dbReference type="CDD" id="cd15293">
    <property type="entry name" value="7tmC_GPR158-like"/>
    <property type="match status" value="1"/>
</dbReference>
<dbReference type="GO" id="GO:0043005">
    <property type="term" value="C:neuron projection"/>
    <property type="evidence" value="ECO:0007669"/>
    <property type="project" value="UniProtKB-SubCell"/>
</dbReference>
<dbReference type="PANTHER" id="PTHR32546">
    <property type="entry name" value="G-PROTEIN COUPLED RECEPTOR 158-RELATED"/>
    <property type="match status" value="1"/>
</dbReference>
<feature type="signal peptide" evidence="19">
    <location>
        <begin position="1"/>
        <end position="28"/>
    </location>
</feature>
<dbReference type="Pfam" id="PF00003">
    <property type="entry name" value="7tm_3"/>
    <property type="match status" value="1"/>
</dbReference>
<dbReference type="InterPro" id="IPR043458">
    <property type="entry name" value="GPR158/179"/>
</dbReference>
<keyword evidence="3" id="KW-1003">Cell membrane</keyword>
<reference evidence="21" key="1">
    <citation type="submission" date="2023-09" db="UniProtKB">
        <authorList>
            <consortium name="Ensembl"/>
        </authorList>
    </citation>
    <scope>IDENTIFICATION</scope>
</reference>
<feature type="region of interest" description="Disordered" evidence="17">
    <location>
        <begin position="891"/>
        <end position="962"/>
    </location>
</feature>
<evidence type="ECO:0000256" key="12">
    <source>
        <dbReference type="ARBA" id="ARBA00023180"/>
    </source>
</evidence>
<sequence length="1194" mass="133309">MEKTGSEGARILMCLSAAFIGLLNLAHLRAPHPPPPLPGETAAAAAELPQKIEEHLPRVVTAFLHTGDSSTLTHANCSRKYELTSLRGRSHAAPHRSMGSVLDTVLHATNFLNMILQANRSREQSLRRDIEWYHALVRSILEGDAKIHRAVVTFSGDASFAGPWVLLQATRAGGEIVLQDLSSVARHHLHNRTADTEWYHEMKDKKSPSFHKRVLSQDFTSVDNSLKRGESFIPDRTHVKWSAPYLECENGNFVPRWLLTLSAAFYGLKSNLAPEFRGVVRVDINLQDVDIDQCSSDGWFAGTHRCNLTTMECLPIRGHGFVLDKYKCHCKKGFYHPNRVAVNGFTSKSPADSGPNADEGSSSDCLPCQQGCAYCKDDTPCVAREDGALRMAVLSFQCLCILIVFISMVLIYHFRRNKSIRASGLVLLEAILCGALLLYFPVGILYFQPSVFRCILLRWVRLLGFATVYGTLTLKLYRVLKVFLSRTAQRIPYMTSWRVLRLLGIILLIVCWFLVAWTSAVCQNPDRKSALIDVGYTPDALQFSMCLLDRWDYMMAVAEFLFLLWAVYLCYAVRTVPSAFHEPRYMAIAVHNELVLSAIFYVIRFTLAPELHPDWMLLLFFTHTHLTVTVTLGLLLIPKFLFAGTHMRDDIASEAYEDELDMGRSGSYLNSSITSAWSEHSLDPEDIREELKKLYSQLEIYKRKKMLANNPHLQKKRSSKKGLGRSLMRRITEIPESVHRQCSREDKEAGEHGSNRNSICMLKKNPLEQTHTSKPAKEETLKNKVFSLKKSHSSYDHVRDQSEDSNSSLTDKMEVMPAEGSLLDTLMGKKLVKKKSSENISVPSESTESVPLVCKSASAHNLTADKKPIHPRASMLQKSLSVIASAKEKTLGLTGKTQSTEDSNKKSQPKSKDTRANAEPENDCQPKMIISQSVEYKQSTTKGRIMKQPVSGSQPTICSDPIKGKDLYDLSEVCPWEVEDLPTPSENKVQKHVSIAPKETTTVHGGSTKGGKSQQQKQKASDQSPSGSRHSKEIQRTTAVRAEVCPWEEGGDSQASQVEGSKQPISSQSKAQQGHSAVESSKTHRADVCPWDFEEPQKTTELARPADMTKQKKGTSPVEARGRSTLSDPPKVGTSLQPPSSKADVCPWDFDSTAVSPTSERTPSPSQASKTKESPSKKKAIFYDIFKQRRCFFS</sequence>
<feature type="transmembrane region" description="Helical" evidence="18">
    <location>
        <begin position="426"/>
        <end position="447"/>
    </location>
</feature>
<organism evidence="21">
    <name type="scientific">Stegastes partitus</name>
    <name type="common">bicolor damselfish</name>
    <dbReference type="NCBI Taxonomy" id="144197"/>
    <lineage>
        <taxon>Eukaryota</taxon>
        <taxon>Metazoa</taxon>
        <taxon>Chordata</taxon>
        <taxon>Craniata</taxon>
        <taxon>Vertebrata</taxon>
        <taxon>Euteleostomi</taxon>
        <taxon>Actinopterygii</taxon>
        <taxon>Neopterygii</taxon>
        <taxon>Teleostei</taxon>
        <taxon>Neoteleostei</taxon>
        <taxon>Acanthomorphata</taxon>
        <taxon>Ovalentaria</taxon>
        <taxon>Pomacentridae</taxon>
        <taxon>Stegastes</taxon>
    </lineage>
</organism>
<dbReference type="AlphaFoldDB" id="A0A3B5BG55"/>
<dbReference type="GO" id="GO:0004930">
    <property type="term" value="F:G protein-coupled receptor activity"/>
    <property type="evidence" value="ECO:0007669"/>
    <property type="project" value="UniProtKB-KW"/>
</dbReference>
<evidence type="ECO:0000313" key="21">
    <source>
        <dbReference type="Ensembl" id="ENSSPAP00000029619.1"/>
    </source>
</evidence>
<evidence type="ECO:0000256" key="2">
    <source>
        <dbReference type="ARBA" id="ARBA00007242"/>
    </source>
</evidence>
<comment type="similarity">
    <text evidence="2">Belongs to the G-protein coupled receptor 3 family.</text>
</comment>
<feature type="region of interest" description="Disordered" evidence="17">
    <location>
        <begin position="739"/>
        <end position="811"/>
    </location>
</feature>
<dbReference type="Gene3D" id="3.30.450.20">
    <property type="entry name" value="PAS domain"/>
    <property type="match status" value="1"/>
</dbReference>
<evidence type="ECO:0000256" key="17">
    <source>
        <dbReference type="SAM" id="MobiDB-lite"/>
    </source>
</evidence>
<evidence type="ECO:0000256" key="4">
    <source>
        <dbReference type="ARBA" id="ARBA00022692"/>
    </source>
</evidence>
<feature type="chain" id="PRO_5017237619" evidence="19">
    <location>
        <begin position="29"/>
        <end position="1194"/>
    </location>
</feature>
<evidence type="ECO:0000256" key="1">
    <source>
        <dbReference type="ARBA" id="ARBA00004487"/>
    </source>
</evidence>
<feature type="compositionally biased region" description="Basic and acidic residues" evidence="17">
    <location>
        <begin position="902"/>
        <end position="918"/>
    </location>
</feature>
<evidence type="ECO:0000259" key="20">
    <source>
        <dbReference type="PROSITE" id="PS50259"/>
    </source>
</evidence>
<keyword evidence="10" id="KW-1015">Disulfide bond</keyword>
<protein>
    <submittedName>
        <fullName evidence="21">G protein-coupled receptor 158</fullName>
    </submittedName>
</protein>
<evidence type="ECO:0000256" key="7">
    <source>
        <dbReference type="ARBA" id="ARBA00023018"/>
    </source>
</evidence>
<keyword evidence="11" id="KW-0675">Receptor</keyword>
<dbReference type="GO" id="GO:0045211">
    <property type="term" value="C:postsynaptic membrane"/>
    <property type="evidence" value="ECO:0007669"/>
    <property type="project" value="UniProtKB-SubCell"/>
</dbReference>
<evidence type="ECO:0000256" key="18">
    <source>
        <dbReference type="SAM" id="Phobius"/>
    </source>
</evidence>
<evidence type="ECO:0000256" key="3">
    <source>
        <dbReference type="ARBA" id="ARBA00022475"/>
    </source>
</evidence>
<gene>
    <name evidence="21" type="primary">GPR158</name>
</gene>
<dbReference type="Pfam" id="PF22572">
    <property type="entry name" value="GPR158_179_EC"/>
    <property type="match status" value="1"/>
</dbReference>
<feature type="compositionally biased region" description="Polar residues" evidence="17">
    <location>
        <begin position="1153"/>
        <end position="1169"/>
    </location>
</feature>
<evidence type="ECO:0000256" key="5">
    <source>
        <dbReference type="ARBA" id="ARBA00022729"/>
    </source>
</evidence>
<feature type="compositionally biased region" description="Basic and acidic residues" evidence="17">
    <location>
        <begin position="793"/>
        <end position="802"/>
    </location>
</feature>
<feature type="transmembrane region" description="Helical" evidence="18">
    <location>
        <begin position="459"/>
        <end position="478"/>
    </location>
</feature>
<evidence type="ECO:0000256" key="16">
    <source>
        <dbReference type="ARBA" id="ARBA00034104"/>
    </source>
</evidence>
<evidence type="ECO:0000256" key="9">
    <source>
        <dbReference type="ARBA" id="ARBA00023136"/>
    </source>
</evidence>
<dbReference type="PROSITE" id="PS50259">
    <property type="entry name" value="G_PROTEIN_RECEP_F3_4"/>
    <property type="match status" value="1"/>
</dbReference>
<keyword evidence="9 18" id="KW-0472">Membrane</keyword>
<feature type="compositionally biased region" description="Low complexity" evidence="17">
    <location>
        <begin position="1010"/>
        <end position="1024"/>
    </location>
</feature>
<dbReference type="GeneTree" id="ENSGT00940000155918"/>
<feature type="transmembrane region" description="Helical" evidence="18">
    <location>
        <begin position="391"/>
        <end position="414"/>
    </location>
</feature>
<proteinExistence type="inferred from homology"/>
<dbReference type="PANTHER" id="PTHR32546:SF11">
    <property type="entry name" value="G-PROTEIN COUPLED RECEPTOR 158-RELATED"/>
    <property type="match status" value="1"/>
</dbReference>
<feature type="transmembrane region" description="Helical" evidence="18">
    <location>
        <begin position="553"/>
        <end position="573"/>
    </location>
</feature>
<evidence type="ECO:0000256" key="8">
    <source>
        <dbReference type="ARBA" id="ARBA00023040"/>
    </source>
</evidence>
<accession>A0A3B5BG55</accession>
<feature type="domain" description="G-protein coupled receptors family 3 profile" evidence="20">
    <location>
        <begin position="389"/>
        <end position="639"/>
    </location>
</feature>
<evidence type="ECO:0000256" key="10">
    <source>
        <dbReference type="ARBA" id="ARBA00023157"/>
    </source>
</evidence>
<dbReference type="Ensembl" id="ENSSPAT00000030096.1">
    <property type="protein sequence ID" value="ENSSPAP00000029619.1"/>
    <property type="gene ID" value="ENSSPAG00000022238.1"/>
</dbReference>
<evidence type="ECO:0000256" key="6">
    <source>
        <dbReference type="ARBA" id="ARBA00022989"/>
    </source>
</evidence>
<evidence type="ECO:0000256" key="13">
    <source>
        <dbReference type="ARBA" id="ARBA00023224"/>
    </source>
</evidence>
<keyword evidence="4 18" id="KW-0812">Transmembrane</keyword>
<keyword evidence="6 18" id="KW-1133">Transmembrane helix</keyword>
<feature type="transmembrane region" description="Helical" evidence="18">
    <location>
        <begin position="499"/>
        <end position="520"/>
    </location>
</feature>
<keyword evidence="14" id="KW-0628">Postsynaptic cell membrane</keyword>
<dbReference type="InterPro" id="IPR017978">
    <property type="entry name" value="GPCR_3_C"/>
</dbReference>
<feature type="transmembrane region" description="Helical" evidence="18">
    <location>
        <begin position="585"/>
        <end position="603"/>
    </location>
</feature>
<evidence type="ECO:0000256" key="15">
    <source>
        <dbReference type="ARBA" id="ARBA00023273"/>
    </source>
</evidence>
<keyword evidence="12" id="KW-0325">Glycoprotein</keyword>
<feature type="compositionally biased region" description="Polar residues" evidence="17">
    <location>
        <begin position="930"/>
        <end position="942"/>
    </location>
</feature>
<keyword evidence="5 19" id="KW-0732">Signal</keyword>
<feature type="region of interest" description="Disordered" evidence="17">
    <location>
        <begin position="980"/>
        <end position="1176"/>
    </location>
</feature>